<dbReference type="PROSITE" id="PS01078">
    <property type="entry name" value="MOCF_BIOSYNTHESIS_1"/>
    <property type="match status" value="1"/>
</dbReference>
<dbReference type="InterPro" id="IPR008284">
    <property type="entry name" value="MoCF_biosynth_CS"/>
</dbReference>
<comment type="caution">
    <text evidence="8">The sequence shown here is derived from an EMBL/GenBank/DDBJ whole genome shotgun (WGS) entry which is preliminary data.</text>
</comment>
<dbReference type="SUPFAM" id="SSF53218">
    <property type="entry name" value="Molybdenum cofactor biosynthesis proteins"/>
    <property type="match status" value="1"/>
</dbReference>
<dbReference type="Pfam" id="PF00994">
    <property type="entry name" value="MoCF_biosynth"/>
    <property type="match status" value="1"/>
</dbReference>
<keyword evidence="4" id="KW-0501">Molybdenum cofactor biosynthesis</keyword>
<gene>
    <name evidence="8" type="primary">mog</name>
    <name evidence="8" type="ORF">NQX30_03795</name>
</gene>
<dbReference type="NCBIfam" id="TIGR00177">
    <property type="entry name" value="molyb_syn"/>
    <property type="match status" value="1"/>
</dbReference>
<dbReference type="Proteomes" id="UP001168167">
    <property type="component" value="Unassembled WGS sequence"/>
</dbReference>
<keyword evidence="8" id="KW-0548">Nucleotidyltransferase</keyword>
<dbReference type="PANTHER" id="PTHR43764">
    <property type="entry name" value="MOLYBDENUM COFACTOR BIOSYNTHESIS"/>
    <property type="match status" value="1"/>
</dbReference>
<reference evidence="8" key="2">
    <citation type="journal article" date="2023" name="Microbiome">
        <title>Synthase-selected sorting approach identifies a beta-lactone synthase in a nudibranch symbiotic bacterium.</title>
        <authorList>
            <person name="Dzunkova M."/>
            <person name="La Clair J.J."/>
            <person name="Tyml T."/>
            <person name="Doud D."/>
            <person name="Schulz F."/>
            <person name="Piquer-Esteban S."/>
            <person name="Porcel Sanchis D."/>
            <person name="Osborn A."/>
            <person name="Robinson D."/>
            <person name="Louie K.B."/>
            <person name="Bowen B.P."/>
            <person name="Bowers R.M."/>
            <person name="Lee J."/>
            <person name="Arnau V."/>
            <person name="Diaz-Villanueva W."/>
            <person name="Stepanauskas R."/>
            <person name="Gosliner T."/>
            <person name="Date S.V."/>
            <person name="Northen T.R."/>
            <person name="Cheng J.F."/>
            <person name="Burkart M.D."/>
            <person name="Woyke T."/>
        </authorList>
    </citation>
    <scope>NUCLEOTIDE SEQUENCE</scope>
    <source>
        <strain evidence="8">Df01</strain>
    </source>
</reference>
<dbReference type="NCBIfam" id="NF006932">
    <property type="entry name" value="PRK09417.1"/>
    <property type="match status" value="1"/>
</dbReference>
<dbReference type="EMBL" id="JANQAO010000002">
    <property type="protein sequence ID" value="MDM5147493.1"/>
    <property type="molecule type" value="Genomic_DNA"/>
</dbReference>
<dbReference type="Gene3D" id="3.40.980.10">
    <property type="entry name" value="MoaB/Mog-like domain"/>
    <property type="match status" value="1"/>
</dbReference>
<protein>
    <recommendedName>
        <fullName evidence="3">Molybdopterin adenylyltransferase</fullName>
        <ecNumber evidence="2">2.7.7.75</ecNumber>
    </recommendedName>
</protein>
<organism evidence="8 9">
    <name type="scientific">Candidatus Doriopsillibacter californiensis</name>
    <dbReference type="NCBI Taxonomy" id="2970740"/>
    <lineage>
        <taxon>Bacteria</taxon>
        <taxon>Pseudomonadati</taxon>
        <taxon>Pseudomonadota</taxon>
        <taxon>Gammaproteobacteria</taxon>
        <taxon>Candidatus Tethybacterales</taxon>
        <taxon>Candidatus Persebacteraceae</taxon>
        <taxon>Candidatus Doriopsillibacter</taxon>
    </lineage>
</organism>
<keyword evidence="8" id="KW-0808">Transferase</keyword>
<keyword evidence="9" id="KW-1185">Reference proteome</keyword>
<dbReference type="CDD" id="cd00886">
    <property type="entry name" value="MogA_MoaB"/>
    <property type="match status" value="1"/>
</dbReference>
<evidence type="ECO:0000313" key="8">
    <source>
        <dbReference type="EMBL" id="MDM5147493.1"/>
    </source>
</evidence>
<evidence type="ECO:0000256" key="6">
    <source>
        <dbReference type="ARBA" id="ARBA00058212"/>
    </source>
</evidence>
<evidence type="ECO:0000256" key="5">
    <source>
        <dbReference type="ARBA" id="ARBA00051131"/>
    </source>
</evidence>
<evidence type="ECO:0000256" key="2">
    <source>
        <dbReference type="ARBA" id="ARBA00012509"/>
    </source>
</evidence>
<evidence type="ECO:0000313" key="9">
    <source>
        <dbReference type="Proteomes" id="UP001168167"/>
    </source>
</evidence>
<evidence type="ECO:0000256" key="4">
    <source>
        <dbReference type="ARBA" id="ARBA00023150"/>
    </source>
</evidence>
<dbReference type="SMART" id="SM00852">
    <property type="entry name" value="MoCF_biosynth"/>
    <property type="match status" value="1"/>
</dbReference>
<dbReference type="InterPro" id="IPR036425">
    <property type="entry name" value="MoaB/Mog-like_dom_sf"/>
</dbReference>
<dbReference type="PANTHER" id="PTHR43764:SF1">
    <property type="entry name" value="MOLYBDOPTERIN MOLYBDOTRANSFERASE"/>
    <property type="match status" value="1"/>
</dbReference>
<evidence type="ECO:0000256" key="3">
    <source>
        <dbReference type="ARBA" id="ARBA00013491"/>
    </source>
</evidence>
<dbReference type="GO" id="GO:0061598">
    <property type="term" value="F:molybdopterin adenylyltransferase activity"/>
    <property type="evidence" value="ECO:0007669"/>
    <property type="project" value="UniProtKB-EC"/>
</dbReference>
<comment type="catalytic activity">
    <reaction evidence="5">
        <text>molybdopterin + ATP + H(+) = adenylyl-molybdopterin + diphosphate</text>
        <dbReference type="Rhea" id="RHEA:31331"/>
        <dbReference type="ChEBI" id="CHEBI:15378"/>
        <dbReference type="ChEBI" id="CHEBI:30616"/>
        <dbReference type="ChEBI" id="CHEBI:33019"/>
        <dbReference type="ChEBI" id="CHEBI:58698"/>
        <dbReference type="ChEBI" id="CHEBI:62727"/>
        <dbReference type="EC" id="2.7.7.75"/>
    </reaction>
</comment>
<dbReference type="InterPro" id="IPR001453">
    <property type="entry name" value="MoaB/Mog_dom"/>
</dbReference>
<reference evidence="8" key="1">
    <citation type="submission" date="2022-08" db="EMBL/GenBank/DDBJ databases">
        <authorList>
            <person name="Dzunkova M."/>
            <person name="La Clair J."/>
            <person name="Tyml T."/>
            <person name="Doud D."/>
            <person name="Schulz F."/>
            <person name="Piquer S."/>
            <person name="Porcel Sanchis D."/>
            <person name="Osborn A."/>
            <person name="Robinson D."/>
            <person name="Louie K.B."/>
            <person name="Bowen B.P."/>
            <person name="Bowers R."/>
            <person name="Lee J."/>
            <person name="Arnau Llombart V."/>
            <person name="Diaz Villanueva W."/>
            <person name="Gosliner T."/>
            <person name="Northen T."/>
            <person name="Cheng J.-F."/>
            <person name="Burkart M.D."/>
            <person name="Woyke T."/>
        </authorList>
    </citation>
    <scope>NUCLEOTIDE SEQUENCE</scope>
    <source>
        <strain evidence="8">Df01</strain>
    </source>
</reference>
<comment type="function">
    <text evidence="6">Catalyzes the adenylation of molybdopterin as part of the biosynthesis of the molybdenum-cofactor.</text>
</comment>
<sequence length="178" mass="19062">MSTLIGLLSVSDRAKAGVYEDRGIPALRTWLKKTLSSPWRDDARVVADDYATITQTLREMIDDASCQLVLTTGGTGPDPRDVTPEATLAVADRELIGFGEQMRRTNLKYVPTAILSRQTAAVRGRALIINLPGQPKAIAETLDGIFSAVPYCLDLIGSPGMQTDSTVLAAFRPKSAGG</sequence>
<comment type="pathway">
    <text evidence="1">Cofactor biosynthesis; molybdopterin biosynthesis.</text>
</comment>
<evidence type="ECO:0000256" key="1">
    <source>
        <dbReference type="ARBA" id="ARBA00005046"/>
    </source>
</evidence>
<proteinExistence type="predicted"/>
<evidence type="ECO:0000259" key="7">
    <source>
        <dbReference type="SMART" id="SM00852"/>
    </source>
</evidence>
<feature type="domain" description="MoaB/Mog" evidence="7">
    <location>
        <begin position="6"/>
        <end position="152"/>
    </location>
</feature>
<name>A0ABT7QL99_9GAMM</name>
<dbReference type="EC" id="2.7.7.75" evidence="2"/>
<accession>A0ABT7QL99</accession>
<dbReference type="InterPro" id="IPR051920">
    <property type="entry name" value="MPT_Adenylyltrnsfr/MoaC-Rel"/>
</dbReference>